<gene>
    <name evidence="1" type="ORF">K0M31_014668</name>
</gene>
<organism evidence="1 2">
    <name type="scientific">Melipona bicolor</name>
    <dbReference type="NCBI Taxonomy" id="60889"/>
    <lineage>
        <taxon>Eukaryota</taxon>
        <taxon>Metazoa</taxon>
        <taxon>Ecdysozoa</taxon>
        <taxon>Arthropoda</taxon>
        <taxon>Hexapoda</taxon>
        <taxon>Insecta</taxon>
        <taxon>Pterygota</taxon>
        <taxon>Neoptera</taxon>
        <taxon>Endopterygota</taxon>
        <taxon>Hymenoptera</taxon>
        <taxon>Apocrita</taxon>
        <taxon>Aculeata</taxon>
        <taxon>Apoidea</taxon>
        <taxon>Anthophila</taxon>
        <taxon>Apidae</taxon>
        <taxon>Melipona</taxon>
    </lineage>
</organism>
<dbReference type="EMBL" id="JAHYIQ010000040">
    <property type="protein sequence ID" value="KAK1118898.1"/>
    <property type="molecule type" value="Genomic_DNA"/>
</dbReference>
<protein>
    <submittedName>
        <fullName evidence="1">Uncharacterized protein</fullName>
    </submittedName>
</protein>
<dbReference type="Proteomes" id="UP001177670">
    <property type="component" value="Unassembled WGS sequence"/>
</dbReference>
<accession>A0AA40FHD8</accession>
<keyword evidence="2" id="KW-1185">Reference proteome</keyword>
<comment type="caution">
    <text evidence="1">The sequence shown here is derived from an EMBL/GenBank/DDBJ whole genome shotgun (WGS) entry which is preliminary data.</text>
</comment>
<evidence type="ECO:0000313" key="1">
    <source>
        <dbReference type="EMBL" id="KAK1118898.1"/>
    </source>
</evidence>
<sequence>MHSSQYNCIQKENTSLLQANTDPTRTDLKASNMLQFYSFDRKYDYNAVSSLKNRFDVSQSIGMHCERKYNQDNNDSIFNNISQLKYNNDPSFLHRSVQSYEIPSNNEFQSNSVKTNLLSKINGTVLEETSLLNRVAVTDLIADDNIKANFNANKIAQCPASFCKTLPENFPATRLDNTIKQINDSNEVSKMIKTDLSLNLEQISKVKENSTKYLSYPVDLKSTLKNPTIKSLQLRPSDMLSNIEFMKSKSLFKPVTYTPRKEFLYMSSFTTPDVTKNVMKHNEFKNTICINRSIDEITKVIKYERSKFNKNMLVTKKLKNLSIPESMDICSIANCDEINCSILNPKRDEYDNKYSSIKKHSECEDKCINTIDSSLNILQNMLKDVKRFKDKAIKNSNDQNYQFKETKDKNMNCIDMNGGNEVILSKINRDSFNSVEIIGPKCRKMLQEIKKHAEILEEQLIFINKSIKAKKKRSEKSNVKQHRDMITQNPEKKNIYIQKSYLQDNVKYSLINQENNFNSQHVKGQDIILSHIDKESMCKKDHNKKDKSCGRNDVKSMYSNNISPKCIKSAQVQCARSVSLHIFDLSNFKPIATSTPKKINPTGNDETFHYISVCTQTTCTFEVNLQTTQIEKITSTTEFRNYPIKQENKTANSANINEKRIFSCCNEKRITQTNELKNYPIEHENKTINLINTNKEQVSSCCNEKAIIMPFLTKTVSNKCLKSKYKRSEFLNFRSRSLISPCVQCGQRLIKCKLFRRKKQMPIVFKLMSEAYKSEDFRSNENSCDYENCSVYNCRVSNLVSTVCTQSSNLKITIATSVSRTSVSNPNNVKNFNKEKISRNEESCILS</sequence>
<reference evidence="1" key="1">
    <citation type="submission" date="2021-10" db="EMBL/GenBank/DDBJ databases">
        <title>Melipona bicolor Genome sequencing and assembly.</title>
        <authorList>
            <person name="Araujo N.S."/>
            <person name="Arias M.C."/>
        </authorList>
    </citation>
    <scope>NUCLEOTIDE SEQUENCE</scope>
    <source>
        <strain evidence="1">USP_2M_L1-L4_2017</strain>
        <tissue evidence="1">Whole body</tissue>
    </source>
</reference>
<dbReference type="AlphaFoldDB" id="A0AA40FHD8"/>
<proteinExistence type="predicted"/>
<name>A0AA40FHD8_9HYME</name>
<evidence type="ECO:0000313" key="2">
    <source>
        <dbReference type="Proteomes" id="UP001177670"/>
    </source>
</evidence>